<reference evidence="4 5" key="1">
    <citation type="submission" date="2016-11" db="EMBL/GenBank/DDBJ databases">
        <authorList>
            <person name="Jaros S."/>
            <person name="Januszkiewicz K."/>
            <person name="Wedrychowicz H."/>
        </authorList>
    </citation>
    <scope>NUCLEOTIDE SEQUENCE [LARGE SCALE GENOMIC DNA]</scope>
    <source>
        <strain evidence="4 5">DSM 26892</strain>
    </source>
</reference>
<dbReference type="SUPFAM" id="SSF55486">
    <property type="entry name" value="Metalloproteases ('zincins'), catalytic domain"/>
    <property type="match status" value="1"/>
</dbReference>
<feature type="compositionally biased region" description="Pro residues" evidence="2">
    <location>
        <begin position="1424"/>
        <end position="1436"/>
    </location>
</feature>
<dbReference type="Pfam" id="PF02368">
    <property type="entry name" value="Big_2"/>
    <property type="match status" value="1"/>
</dbReference>
<evidence type="ECO:0000313" key="5">
    <source>
        <dbReference type="Proteomes" id="UP000184040"/>
    </source>
</evidence>
<dbReference type="Pfam" id="PF05345">
    <property type="entry name" value="He_PIG"/>
    <property type="match status" value="3"/>
</dbReference>
<keyword evidence="5" id="KW-1185">Reference proteome</keyword>
<sequence length="7149" mass="751978">MTVAPSALVGDTIEVTYTVTNVGATVLWPGTETVTDEIWLTADFPLPDNQQRARPLSIQRQPLDTPLGAGESYTRTVQYTLPPMLAGDYHVSVIANRDGGYYPRYPTYEQFPDRPDDRISTALGGPYRGRVYEPFSDNNIGSAAIAVGVAEADLVVTSVSAPDAAQAGSTIDVTVEIENRGGRATRVDRWSDLLALSIDTTLDATDIALSGRAGGDPSRFSLASDPAGPRVLAPGESYTATFSVYIPHAAEGELSLLAIADAAHLGTSGRDQGFLPLSRGLGTGDLLRFTGPPVDGEPLNELRYTTTGQVDEYSAEGNNVFVHALRVTPAEAPDIVADLSLAPRLVSGEYAEAEVTLRNRGGPLPAEQDSWSYRLWLTRDEVLSVDDKPLTGGFGPLQLDADASESQTVRFRVPPGLEPGAWRIAVEVDVPGMGAPNGFVLEGAAGEANNLTLVPVQIDAPPPADLVPVGVGLPAGLVAGDEIDIAWEVVNAGENATGPVWSDAIYLSQDGTLDADDVLLVRARNEGALAAGESLSRNLRIRVPALAEGEWRVLLRTDLLDEVAEGAGEATNTVVTPRVVTVTVPRVSLSEPVEFELAPGVERLVKVEVPLGQTLRASLTALEGPLGAPAGDLMVGYLDPPDPTDPLAADTARAAGQSVAIVPGTQPGDHYIRLRGLEGGATRVRLETQLVPLSIDDVSVDRLGAGAWVTTEIRGAQFAEGATVRLSRPGFAAHEPAAWRVVDSGRILASFDLTGAERGLYDVSVTNPDGSTAILPYRVMIDPPRAAQIEVALDADRIMPKWNSVHPIGVALRNASNLDAAYVHFRSFIPEMGENILVFDDVSGRSARYGDAIMAQGDALSGAGPFEVLDPTSLVGGRHVSTGFAFGLGPGVQARADMALHVYPGVIDPSPEEIRAMPYDTAVAVAATPMTRAEFVDYQRELAEALRQAVLADPDAAPQLFALAADGEVWGDLFIGALEEAGLLRPDAEVPPVRERPLIATMLSTLAQGAIAGPLGGAATGEGGARGLFEALTALYAGESGVQAAMMGLDPVQLPEHDGSPRVPTLPAELFDQGFAAETASRQLRLFMVPYGDTIGAEVGASSSPEQLLRALGPDAIGGQGQQALDLRQYLIDAGRSSGRATLVGPDTSETDGWLPFDTDLPFTLGVAAPESGDAVRSLRATVPLDPDLDPASLRLSDIRLGEIGIDVPAGAQRFQTEIDLRASRGFVLRVSAGIDLLAPAPTATWLIEAIDPATGLALAAGPQGLLRPGETAELGWRVSGADAPVSGPEVTARAVVLMDDLPPEEAASAVARLDLRAPATALEVTDLGAGRVALDWQASDDIAVRHVTLYAAAPDAPWRILARRVEGATGSFLAEDVAPGTRFLAVATDLAGNVERPAFVTELPADGPPVDLGAPPDARTTPSDPPAARPGPAPTNPLFLAALADTVSPFAADVAPSAFGRLGTPFAGEAFATDIPASAGGIGALAVLELADGRVWVTGGPARADLWQLDLENDGAAVQTPLATLDAPIHGLAQGPDGRVWAATGGGALLELDRTSGAVIARHGSAVGTAVAVSPVDGTIVVAGVAGAAQFDPATGQFTPLGRDRDLRLGALAFDDAGVLWGVSWPGRDRVVRMDETGRLETVHVSPHAIDSLAFGRKGTALENLLFVSSVASEGTPEGTGAGAGGVLTLIDPGSGDAVEIARDGLRGEGIATTSDGRVLVAQGGSVDAVLPVFAPEVEATTPAADDVRVAPLPLLEIRFDQRMLDAEPGVPGSVRDPANYALRRADGTTEIPEFVVYSAETRTAFLGFGALPGGDWTLIADGAANAYGVPLQDAFEVDFTLITDLSSILDLEISATRFDRSTGEVSFDIALSNTSDRAIKLPVLLTLDAEGGLGAPASAADAIGDGFWTIDLSGLLPQDGILGAGATTTGRTLQLNAEGRARADLLLGAAGDAGPNKAPEFDVLPDLAELVPGTPWSFDLQASDPDGDTVLFGLLDGPDGMTIDAVTGTISWTPPDDAPARVTVTAQAFDPLGAARIQRFTLDLQGGNAAPEFSNLPAELRARVGQPIELRVQVSDSDDATFAVFADGLPPGAQFDPETRILRWVPQPGQTGVWPDLRLIADDGTARSVAFLPVVVETGALPLELRGPDEASVAEGGRLVLRFEGSGGAEGRAVRFEADRATLPPGAQIDARTGTLSWTPGYDQAGTWDATVAMTDGISRIERDVRITVAAANAAPVFFGLDGWQVYEGRSLNLALFPYDADAPFARPPVRLPDGTLDLAPQPLTTTTRIVSGLPPGATYDPDTTELSWIPGPDAAGEYEIVVETTDDGGGVVGGTPITVRDTLTITVLPANTDPILAPLDPVEVARGETRTLTISASDADGDAPALRLETDGPDPSLPRFVTFTDNGDGTGTLTIAPGAGDRGDYGLIVTATDADGGQDVLGFSLRATSENEPPVLGPLFDAVALADQAQTILVPLSDLDGETLETQVTGLPGLIDFAPSGTAGLWALSFRPGAGDLGRHDVSIRATDQGGGGDTPVTVTDSFQLTVRADNAAPRLDPVGDRTVPPGGMLVIDLRGRDLDGDALYYSAEGLPPGATLDPLTGRLEWTPRPGQLGRDNVVLRVSDGAASATETIALRVDLPDRAPVFDPVGPQLVREGDELVVAVGARDPERGEVYLSLEDAPAEMVFDPVLGVARWQPGYGDAGLHTVRVVAQDGAGNSSEQTIEIRVVDVNRAPQLQLEDAGFVIGVPKTVTAVAADADGDALDFTLVEAPDGVSVDEFGVLSWTPRPGQTGDHLIVLRVGDGEATSRVAALWTVRDLPVTPQIRIETTPDFPAVPGQPVLIRAVVDAAAPLVDLRLSVDGQAVARDAAGRFAFTPTAPGRFEIVVTVEDADGNRAEARQDLKVRDPADRDAPALTLADLPDGPLRDPVTIAGTIADTNLDSWRAVLLDRQGRRPPIELASGTAPADGVLAELDPAKLPDGWFVLRVEAVDMGGRRSLRDHLVEIAAPEKTDRQLVETLDATVTLGGVSLELLRRFDGFAAGTAPRGHLAQGWRFATLDMTVETTRALANTAGAGLEAALRTGERARVRLPDGGTAAFTFRPQSVVENGRSFARPAWVPDDPDLGWQLATADAELVRVGGRWYTVAAAAPYNPGAAGGTGDDYRVTGPDGRVYAVDAQRGLTRIVTADGGVLHVSDSGLVGRDGTALRFERDPQGRITRVQGEGLDLSYRVGRDGQLQLVRDLTTGETERLGHDGDGRLRVVTVAGGGRAYDGIDEVGFGADLSTLTGWGTATDPVDFGPDGRVVHALAVRPSEIASAASGRLHLRVSLSGDVTGATLDGLAPLAASADGRSLVFPVDRPGLLALEITGTGSHTVRLDAVGDLDGDADVDADDAALFGAGADVDGDGDADLSDRALFNANFGLRPNLPPRPVADIPTQRTHVDVPIEVDLAALLPDAEGDEARYSVVGAENGTAFILGDRAFFTPTPGVSGEAALIVRGDDGWTLSEPIRIPVQISDAALVSLDFVGRAQVMSTPGMDVPLQLVADFEDAEDVAVPLWWGGITSSDPEIVRITRDGRLVGEAPGHVVITATRGDISAATVAGVAKAQTLDEALTLAGGIDAYPDAVTVLQGTEARRIVTTLGSLGKHFRGKAEQGTRYVVADRRIATVDEDGLIRAVAPGETTVTVLHAFGEETIAVKVLDAPGTADATVGTDGAIVQTDGGARLAIAPGSLPDGTRVSMRDLELSDLDAKLDGLGTEPDATWGFLGAFDLEMSRPTTETESPMQIALPVDGAAEEGDTVAFFRRIELPTGADGALEWHWALFDTGTVDGEGLARTASPPFPGLTDRGQVLAARVGFPSKVITIDYATQAALGGLLFGGALLAGATGGLAGLLGYAAAMSITFSINAVMPKDAVSLRLEAFEKARDGEVRSLNYEVPLDTELTFEDIELRYEGDAPPPRVIPGSVSAAYAGIADRPVITGTEIVEVTEDTTRVKLEGFLFTDTDLTLDIFDEFGVEDVRASRIRLSFNGQDFYVDGTDFVDVVLKPGAEAGLYQQEIIFDVPQYVLLGATQIFVERPIIPRNYGFADWPADAEFVTSQPIGFTNKQRRLYVTSRTFGDGGQPDRGFLEVYEPAPLGSQEADTLLRRVPLPRDFLDVGVEIAAAPDGSAMYVATVGAVEVFDTIAQRFVDFSAADPDNIYVAPHLRGIPIPEGPITDMVLSPDGQRLFVSAKASIYEIDLSQGAEFFMQARKLTTLDVEVWDPSGTLNVGGEDSAYNIIHALELSEDGRRLYALTPWGERDLRQLGRSHMKFRESSRFWRSEMHVIDVDPALRDVRGDREVWRQAVDEDGDPVFRDDGRPQMERVTADISLYGAKIGAPVERAGDRANPDRPLFSVDGRWIVKYDARDLVASPRPGVMMVTHKGAFGNGVSVLETASDDPDAFDIRMRYLDATQEQWRGFDPAYAESLGMTRNAYNPWGYNVGETYIDAGGLTVYKYPLLRKQIGTSLQAWDMDIQTAGEVLLDPSGAFAYVIDTGDRSTPDRGLLARIENRTSIGTKIGVIANPLGANPRFLGTTAVFPGQEIKDIALDVTGTRLVATLWHSDTVLGYDTSALLERAFAMQTAEKDTDDDPSRYPIDLYDTTNVNRPGIDVRRPSAIAFGAAGDLRLEPVTEPIVNWGENKSQLRLIFGWDAETPPAGSDRVKLYLSTRAPGLGLFPTDPPLHDNLDDEALKAFKGDYNPGRVWTPPRDFAFVLGRAYEVAVDGTIQDIGAADENDNVNVTFSPDFVEILTAGSTVYWGVQFGTAGARAASSVQVAARASQGDAIAGVTLLTHGFQPFMSVLNGTWSVGYGQPEPLLHMAREISEATGGSAVLLYDKRTGQWVNPETNRTGAEGIEPGRGVVLVSDWVTESDITDEGFSEAAADALFASIMALDADTEGRLLNAPMHMIGHNRGASVNSEIAQRLARFRPDVSDVHVTTLDPFDQSQETLQVPLQDMLLMVRWTNRLAAAVNVAKSVAGAIASGGSSLAIDAVPTMSTLAAQGALEKAINKVFEVAQALGIDVGVIKWDDFKDPDVKRWENVGFHDNYFQTAAKGKKDGSDVTNELAEFFDIEFLTTDDAKKALDAILQAPGEWTTTKRLQYEAVKAKFDLGLGLPGPFTFSANGRSLKDFADYEIDLSAKATGFDIDDFQSDAIGFRFGLNNPTERTLAWYAGTIDAELEAFYDVPLWRRAGDIGLDINPYKDSTADAVIRNLLQSNIFDKKGWYGAQPITLVKGGDAQRDVLTKYEINRPGIIREGVGQGWFWSTGGGGDPHKPLQGDRKVTQSFTDNSEQGAWADEGAVPEIFNGNFEHGTRQSLVNMIASMMDVGAYIDKLAEKPGDATQQPKSAKQKLFGKDSIKALFSGQVTGFGRFPFSYELPGWAFHGGEGFSAGLGSFRSDIAGLFVMNTNPTGVFVEVFDKVFDMYAKKITDAVSKYLVAKVLQGNETIAANEGYRNYQKKVDAIADYTPQKESAAKALKAQYEEEYRKAEEEFRLYELLNPTLPSPELERRREARDRAKERLDTYDERARLYGEVAGLHKQVDWLKGVLLSDAVWNHVKSVEPDIFGTGADGKPQSIEGWLKVQTNGVIDPSQQKSLTAFVKAALKFTFFGKDPAKADNAILMGGSEALTELVEGAFGFVGGAGAMGDFLADIIDELTDFDALVHNRFWIPESGANYLTFETLAPMAIGTDSGVEVLFLRGETTEGADVLDGSPNILHRAVLPLPEGFFERTTHSVAIPSELKGKQVKLMLRNVGLDTQASDVDLTPPDVSGTDGSIERFFLNLPDSFSPAASALSQTYLLDNIRLQATDPGTGVAQEVTAEVAPDTPLAALDAERAECVADAARTLWESTGALTDAQRAQLQTLQVEIRDLGGTVLALFDGNKITLDDDAAGHGWAVPGAGDWQLQNAALRGVDLLTVIAHEMGHSLGLEDLPGAGGTAPTLMTGTLAPGERRLPQAADLATAGEPTRDGVLRLSQVLRAVPRADGTPAGPATRNTTPAQAAATPPTNTDIVNGTFDAAPDPGVGWTFVGDAGVTGGRALIAEGADVFSGVTQAFLNDGTASALELTLSGIRLDADPRRVPDAIEVALRAEETGVPLAQLQALAGTDALLSIQADGRVLVAPGVEIEGTRLADGSYDLTQPITLRVPLDAATAGTAYRLSVDLLGFGSRAAQVAVDDVRLLRDGPVNLAPVAVDDSVGTAFETPVTIDALANDSDPEAAPLVPRIAGAPTNGQIEIVNGTFVYTPDDGFSGQDSFTYVVSDGERDSEPATVTIDVAAETAGPVIADPGSLAVIEGDRLSVELVGIDAGGTGSLSWTLVSGPTGATLDPVTGQLSWQAPDGPDRVELIVALEDGAGRMAERRVAVDVADARPRIIVTGAAEVTRGAAFDLALAITDPGADTISAIIIDWGDGSSSTLPGDARAASHVFDRDGRFEIAVTVVNEDGRFAGPDTAVRVNAPPVDSDAPRVTDFEPTRTVLTVTMDRPMGDLPDGAVTLSAAGGRVIAGAVALSGDGLQLVFTPSRPLPTGDYVLRIDDSWRARPGAGGLRLDGDDDGAEGGDAVLDLRVRAGTSVPVARPDSARTNAGEAVQLDVLANDTDPGGDALSVDMVDDPANGDVSILPDGRILYTPKAGFAGTDRFRYRATDGQASSDPVDVTIDVAPIDGPEDPPERPETPDTPTPVVADPPRDGPTLVGDPGSVATLTTGPRLVRVSMGNTGTDDLYSTPGRRGGGGGGGSAELCRVNTATIIGGRVAVMPGVIEPGHRFTLVISDGAPAGLSIDWGDGTVVEIPEGARDITHSYEDEGLKRITFILQDAVGVERVTQLVSVGTLDPVRVVSAEMRGGRIVVTFSRAIDPATLEDGTLRLVDGAGRPVSIRTILSDDRRQLTLVIAETPTGPLSLVIEGTAAGVLDLVGCAIDGDANGTPGGAYQAIFELDVRAEADPLPRLRLGTGLALAGAVERRGRLLGVPLRADAKAVAISAETDTRPVAPQMVDGGTSHAGLPVIGSGSTARVWFDASELGDTLSITTGETAVASSAEPAPRAALAALAPVSALAGALSLTADRGRKPNRRASAAVNPDSPERPALGGRAAILRIPLPGRPET</sequence>
<dbReference type="SUPFAM" id="SSF49313">
    <property type="entry name" value="Cadherin-like"/>
    <property type="match status" value="7"/>
</dbReference>
<dbReference type="Gene3D" id="3.40.390.10">
    <property type="entry name" value="Collagenase (Catalytic Domain)"/>
    <property type="match status" value="1"/>
</dbReference>
<dbReference type="InterPro" id="IPR000601">
    <property type="entry name" value="PKD_dom"/>
</dbReference>
<dbReference type="EMBL" id="FQZA01000012">
    <property type="protein sequence ID" value="SHJ60399.1"/>
    <property type="molecule type" value="Genomic_DNA"/>
</dbReference>
<name>A0A1M6KN69_9RHOB</name>
<gene>
    <name evidence="4" type="ORF">SAMN04488012_11274</name>
</gene>
<evidence type="ECO:0000259" key="3">
    <source>
        <dbReference type="PROSITE" id="PS50093"/>
    </source>
</evidence>
<dbReference type="CDD" id="cd00146">
    <property type="entry name" value="PKD"/>
    <property type="match status" value="1"/>
</dbReference>
<dbReference type="Gene3D" id="2.60.40.3440">
    <property type="match status" value="2"/>
</dbReference>
<dbReference type="CDD" id="cd11304">
    <property type="entry name" value="Cadherin_repeat"/>
    <property type="match status" value="1"/>
</dbReference>
<dbReference type="SMART" id="SM00736">
    <property type="entry name" value="CADG"/>
    <property type="match status" value="3"/>
</dbReference>
<feature type="region of interest" description="Disordered" evidence="2">
    <location>
        <begin position="6028"/>
        <end position="6055"/>
    </location>
</feature>
<protein>
    <submittedName>
        <fullName evidence="4">Sugar lactone lactonase YvrE</fullName>
    </submittedName>
</protein>
<dbReference type="InterPro" id="IPR024079">
    <property type="entry name" value="MetalloPept_cat_dom_sf"/>
</dbReference>
<dbReference type="SMART" id="SM00089">
    <property type="entry name" value="PKD"/>
    <property type="match status" value="3"/>
</dbReference>
<organism evidence="4 5">
    <name type="scientific">Palleronia salina</name>
    <dbReference type="NCBI Taxonomy" id="313368"/>
    <lineage>
        <taxon>Bacteria</taxon>
        <taxon>Pseudomonadati</taxon>
        <taxon>Pseudomonadota</taxon>
        <taxon>Alphaproteobacteria</taxon>
        <taxon>Rhodobacterales</taxon>
        <taxon>Roseobacteraceae</taxon>
        <taxon>Palleronia</taxon>
    </lineage>
</organism>
<feature type="region of interest" description="Disordered" evidence="2">
    <location>
        <begin position="1402"/>
        <end position="1436"/>
    </location>
</feature>
<dbReference type="SUPFAM" id="SSF63829">
    <property type="entry name" value="Calcium-dependent phosphotriesterase"/>
    <property type="match status" value="2"/>
</dbReference>
<feature type="region of interest" description="Disordered" evidence="2">
    <location>
        <begin position="6704"/>
        <end position="6781"/>
    </location>
</feature>
<keyword evidence="1" id="KW-0175">Coiled coil</keyword>
<dbReference type="InterPro" id="IPR015919">
    <property type="entry name" value="Cadherin-like_sf"/>
</dbReference>
<feature type="domain" description="PKD" evidence="3">
    <location>
        <begin position="6453"/>
        <end position="6508"/>
    </location>
</feature>
<dbReference type="PROSITE" id="PS50093">
    <property type="entry name" value="PKD"/>
    <property type="match status" value="1"/>
</dbReference>
<dbReference type="InterPro" id="IPR015943">
    <property type="entry name" value="WD40/YVTN_repeat-like_dom_sf"/>
</dbReference>
<feature type="coiled-coil region" evidence="1">
    <location>
        <begin position="5517"/>
        <end position="5573"/>
    </location>
</feature>
<dbReference type="SUPFAM" id="SSF82171">
    <property type="entry name" value="DPP6 N-terminal domain-like"/>
    <property type="match status" value="1"/>
</dbReference>
<evidence type="ECO:0000256" key="2">
    <source>
        <dbReference type="SAM" id="MobiDB-lite"/>
    </source>
</evidence>
<dbReference type="InterPro" id="IPR022409">
    <property type="entry name" value="PKD/Chitinase_dom"/>
</dbReference>
<feature type="region of interest" description="Disordered" evidence="2">
    <location>
        <begin position="7108"/>
        <end position="7149"/>
    </location>
</feature>
<dbReference type="NCBIfam" id="NF012211">
    <property type="entry name" value="tand_rpt_95"/>
    <property type="match status" value="2"/>
</dbReference>
<dbReference type="Pfam" id="PF17963">
    <property type="entry name" value="Big_9"/>
    <property type="match status" value="2"/>
</dbReference>
<evidence type="ECO:0000256" key="1">
    <source>
        <dbReference type="SAM" id="Coils"/>
    </source>
</evidence>
<proteinExistence type="predicted"/>
<dbReference type="STRING" id="313368.SAMN04488012_11274"/>
<accession>A0A1M6KN69</accession>
<dbReference type="GO" id="GO:0008237">
    <property type="term" value="F:metallopeptidase activity"/>
    <property type="evidence" value="ECO:0007669"/>
    <property type="project" value="InterPro"/>
</dbReference>
<dbReference type="Proteomes" id="UP000184040">
    <property type="component" value="Unassembled WGS sequence"/>
</dbReference>
<dbReference type="Gene3D" id="2.130.10.10">
    <property type="entry name" value="YVTN repeat-like/Quinoprotein amine dehydrogenase"/>
    <property type="match status" value="1"/>
</dbReference>
<dbReference type="InterPro" id="IPR006644">
    <property type="entry name" value="Cadg"/>
</dbReference>
<dbReference type="InterPro" id="IPR003343">
    <property type="entry name" value="Big_2"/>
</dbReference>
<feature type="compositionally biased region" description="Low complexity" evidence="2">
    <location>
        <begin position="6037"/>
        <end position="6055"/>
    </location>
</feature>
<evidence type="ECO:0000313" key="4">
    <source>
        <dbReference type="EMBL" id="SHJ60399.1"/>
    </source>
</evidence>
<dbReference type="GO" id="GO:0016020">
    <property type="term" value="C:membrane"/>
    <property type="evidence" value="ECO:0007669"/>
    <property type="project" value="InterPro"/>
</dbReference>
<dbReference type="GO" id="GO:0005509">
    <property type="term" value="F:calcium ion binding"/>
    <property type="evidence" value="ECO:0007669"/>
    <property type="project" value="InterPro"/>
</dbReference>
<dbReference type="InterPro" id="IPR013783">
    <property type="entry name" value="Ig-like_fold"/>
</dbReference>
<dbReference type="Gene3D" id="2.60.40.10">
    <property type="entry name" value="Immunoglobulins"/>
    <property type="match status" value="13"/>
</dbReference>